<dbReference type="RefSeq" id="WP_263037198.1">
    <property type="nucleotide sequence ID" value="NZ_JAOTPL010000004.1"/>
</dbReference>
<dbReference type="Proteomes" id="UP001209317">
    <property type="component" value="Unassembled WGS sequence"/>
</dbReference>
<organism evidence="2 3">
    <name type="scientific">Haoranjiania flava</name>
    <dbReference type="NCBI Taxonomy" id="1856322"/>
    <lineage>
        <taxon>Bacteria</taxon>
        <taxon>Pseudomonadati</taxon>
        <taxon>Bacteroidota</taxon>
        <taxon>Chitinophagia</taxon>
        <taxon>Chitinophagales</taxon>
        <taxon>Chitinophagaceae</taxon>
        <taxon>Haoranjiania</taxon>
    </lineage>
</organism>
<dbReference type="AlphaFoldDB" id="A0AAE3IMD2"/>
<proteinExistence type="predicted"/>
<evidence type="ECO:0000313" key="3">
    <source>
        <dbReference type="Proteomes" id="UP001209317"/>
    </source>
</evidence>
<keyword evidence="3" id="KW-1185">Reference proteome</keyword>
<name>A0AAE3IMD2_9BACT</name>
<dbReference type="EMBL" id="JAOTPL010000004">
    <property type="protein sequence ID" value="MCU7693711.1"/>
    <property type="molecule type" value="Genomic_DNA"/>
</dbReference>
<keyword evidence="2" id="KW-0645">Protease</keyword>
<dbReference type="PRINTS" id="PR00834">
    <property type="entry name" value="PROTEASES2C"/>
</dbReference>
<dbReference type="SUPFAM" id="SSF50494">
    <property type="entry name" value="Trypsin-like serine proteases"/>
    <property type="match status" value="1"/>
</dbReference>
<dbReference type="InterPro" id="IPR001940">
    <property type="entry name" value="Peptidase_S1C"/>
</dbReference>
<dbReference type="GO" id="GO:0004252">
    <property type="term" value="F:serine-type endopeptidase activity"/>
    <property type="evidence" value="ECO:0007669"/>
    <property type="project" value="InterPro"/>
</dbReference>
<sequence>MDRIKLLESIERYLNNEMNEEELAKFEELRKTSADVDMMVVEHRFFLSKLEGFGKKRNLRQALQATHNQLVSDGKIYEFEAPKQPKIVALYKKYKKTTGIAASIAGITALLISGLVTFISPHKNDVKIQQLSRDIAQIKKTQNYQYRKLKEVDSKIPEGAVLAGGGSAFLIDNAGYLITNAHVLKGTGAIVVDNMGKEFNTVIVHVDHTKDLAILKIKDNDYRNVKALPYSLKRKNMDLGEEVFTLGYPRNEVTYNSGYISAQTGYDGDTSSFQLSLLANPGNSGGPVFNKKGEVVGVLSTRQAKAEGVVFAIKSNEVFQVIRDWKTSDTVANNLKLPIVQNNKLITDNRVELLKKLDDYVFMVKAYN</sequence>
<dbReference type="GO" id="GO:0006508">
    <property type="term" value="P:proteolysis"/>
    <property type="evidence" value="ECO:0007669"/>
    <property type="project" value="UniProtKB-KW"/>
</dbReference>
<accession>A0AAE3IMD2</accession>
<evidence type="ECO:0000256" key="1">
    <source>
        <dbReference type="SAM" id="Phobius"/>
    </source>
</evidence>
<reference evidence="2" key="1">
    <citation type="submission" date="2022-10" db="EMBL/GenBank/DDBJ databases">
        <authorList>
            <person name="Kim H.S."/>
            <person name="Kim J.-S."/>
            <person name="Suh M.K."/>
            <person name="Eom M.K."/>
            <person name="Lee J.-S."/>
        </authorList>
    </citation>
    <scope>NUCLEOTIDE SEQUENCE</scope>
    <source>
        <strain evidence="2">LIP-5</strain>
    </source>
</reference>
<feature type="transmembrane region" description="Helical" evidence="1">
    <location>
        <begin position="100"/>
        <end position="119"/>
    </location>
</feature>
<protein>
    <submittedName>
        <fullName evidence="2">Serine protease</fullName>
    </submittedName>
</protein>
<dbReference type="PANTHER" id="PTHR43019:SF23">
    <property type="entry name" value="PROTEASE DO-LIKE 5, CHLOROPLASTIC"/>
    <property type="match status" value="1"/>
</dbReference>
<comment type="caution">
    <text evidence="2">The sequence shown here is derived from an EMBL/GenBank/DDBJ whole genome shotgun (WGS) entry which is preliminary data.</text>
</comment>
<dbReference type="Gene3D" id="2.40.10.120">
    <property type="match status" value="1"/>
</dbReference>
<keyword evidence="1" id="KW-1133">Transmembrane helix</keyword>
<gene>
    <name evidence="2" type="ORF">OD355_04175</name>
</gene>
<dbReference type="PANTHER" id="PTHR43019">
    <property type="entry name" value="SERINE ENDOPROTEASE DEGS"/>
    <property type="match status" value="1"/>
</dbReference>
<keyword evidence="2" id="KW-0378">Hydrolase</keyword>
<dbReference type="InterPro" id="IPR009003">
    <property type="entry name" value="Peptidase_S1_PA"/>
</dbReference>
<evidence type="ECO:0000313" key="2">
    <source>
        <dbReference type="EMBL" id="MCU7693711.1"/>
    </source>
</evidence>
<keyword evidence="1" id="KW-0812">Transmembrane</keyword>
<keyword evidence="1" id="KW-0472">Membrane</keyword>
<dbReference type="Pfam" id="PF13365">
    <property type="entry name" value="Trypsin_2"/>
    <property type="match status" value="1"/>
</dbReference>